<evidence type="ECO:0000256" key="1">
    <source>
        <dbReference type="SAM" id="Phobius"/>
    </source>
</evidence>
<reference evidence="2" key="1">
    <citation type="submission" date="2020-05" db="EMBL/GenBank/DDBJ databases">
        <title>WGS assembly of Panicum virgatum.</title>
        <authorList>
            <person name="Lovell J.T."/>
            <person name="Jenkins J."/>
            <person name="Shu S."/>
            <person name="Juenger T.E."/>
            <person name="Schmutz J."/>
        </authorList>
    </citation>
    <scope>NUCLEOTIDE SEQUENCE</scope>
    <source>
        <strain evidence="2">AP13</strain>
    </source>
</reference>
<name>A0A8T0U6R1_PANVG</name>
<dbReference type="Proteomes" id="UP000823388">
    <property type="component" value="Chromosome 3N"/>
</dbReference>
<feature type="transmembrane region" description="Helical" evidence="1">
    <location>
        <begin position="30"/>
        <end position="48"/>
    </location>
</feature>
<keyword evidence="1" id="KW-0472">Membrane</keyword>
<proteinExistence type="predicted"/>
<organism evidence="2 3">
    <name type="scientific">Panicum virgatum</name>
    <name type="common">Blackwell switchgrass</name>
    <dbReference type="NCBI Taxonomy" id="38727"/>
    <lineage>
        <taxon>Eukaryota</taxon>
        <taxon>Viridiplantae</taxon>
        <taxon>Streptophyta</taxon>
        <taxon>Embryophyta</taxon>
        <taxon>Tracheophyta</taxon>
        <taxon>Spermatophyta</taxon>
        <taxon>Magnoliopsida</taxon>
        <taxon>Liliopsida</taxon>
        <taxon>Poales</taxon>
        <taxon>Poaceae</taxon>
        <taxon>PACMAD clade</taxon>
        <taxon>Panicoideae</taxon>
        <taxon>Panicodae</taxon>
        <taxon>Paniceae</taxon>
        <taxon>Panicinae</taxon>
        <taxon>Panicum</taxon>
        <taxon>Panicum sect. Hiantes</taxon>
    </lineage>
</organism>
<gene>
    <name evidence="2" type="ORF">PVAP13_3NG258102</name>
</gene>
<protein>
    <submittedName>
        <fullName evidence="2">Uncharacterized protein</fullName>
    </submittedName>
</protein>
<sequence>QRFLCSMWNARVISTATSQLKAGRLSKNKIYSYLCVGGIPSVSLHWLWHYLNKHSLAWHPKRLASFKRGGPFHEHIPKGTG</sequence>
<accession>A0A8T0U6R1</accession>
<dbReference type="AlphaFoldDB" id="A0A8T0U6R1"/>
<keyword evidence="3" id="KW-1185">Reference proteome</keyword>
<evidence type="ECO:0000313" key="2">
    <source>
        <dbReference type="EMBL" id="KAG2617967.1"/>
    </source>
</evidence>
<keyword evidence="1" id="KW-1133">Transmembrane helix</keyword>
<keyword evidence="1" id="KW-0812">Transmembrane</keyword>
<evidence type="ECO:0000313" key="3">
    <source>
        <dbReference type="Proteomes" id="UP000823388"/>
    </source>
</evidence>
<comment type="caution">
    <text evidence="2">The sequence shown here is derived from an EMBL/GenBank/DDBJ whole genome shotgun (WGS) entry which is preliminary data.</text>
</comment>
<dbReference type="EMBL" id="CM029042">
    <property type="protein sequence ID" value="KAG2617967.1"/>
    <property type="molecule type" value="Genomic_DNA"/>
</dbReference>
<feature type="non-terminal residue" evidence="2">
    <location>
        <position position="1"/>
    </location>
</feature>